<feature type="domain" description="Metallo-beta-lactamase" evidence="7">
    <location>
        <begin position="50"/>
        <end position="266"/>
    </location>
</feature>
<dbReference type="Proteomes" id="UP000474159">
    <property type="component" value="Unassembled WGS sequence"/>
</dbReference>
<dbReference type="Pfam" id="PF12706">
    <property type="entry name" value="Lactamase_B_2"/>
    <property type="match status" value="1"/>
</dbReference>
<evidence type="ECO:0000256" key="6">
    <source>
        <dbReference type="HAMAP-Rule" id="MF_00653"/>
    </source>
</evidence>
<comment type="caution">
    <text evidence="8">The sequence shown here is derived from an EMBL/GenBank/DDBJ whole genome shotgun (WGS) entry which is preliminary data.</text>
</comment>
<dbReference type="InterPro" id="IPR001279">
    <property type="entry name" value="Metallo-B-lactamas"/>
</dbReference>
<dbReference type="Gene3D" id="3.60.15.10">
    <property type="entry name" value="Ribonuclease Z/Hydroxyacylglutathione hydrolase-like"/>
    <property type="match status" value="1"/>
</dbReference>
<dbReference type="NCBIfam" id="TIGR02108">
    <property type="entry name" value="PQQ_syn_pqqB"/>
    <property type="match status" value="1"/>
</dbReference>
<dbReference type="SUPFAM" id="SSF56281">
    <property type="entry name" value="Metallo-hydrolase/oxidoreductase"/>
    <property type="match status" value="1"/>
</dbReference>
<organism evidence="8 9">
    <name type="scientific">Methylobacterium soli</name>
    <dbReference type="NCBI Taxonomy" id="553447"/>
    <lineage>
        <taxon>Bacteria</taxon>
        <taxon>Pseudomonadati</taxon>
        <taxon>Pseudomonadota</taxon>
        <taxon>Alphaproteobacteria</taxon>
        <taxon>Hyphomicrobiales</taxon>
        <taxon>Methylobacteriaceae</taxon>
        <taxon>Methylobacterium</taxon>
    </lineage>
</organism>
<proteinExistence type="inferred from homology"/>
<evidence type="ECO:0000256" key="4">
    <source>
        <dbReference type="ARBA" id="ARBA00022448"/>
    </source>
</evidence>
<reference evidence="8 9" key="1">
    <citation type="submission" date="2019-09" db="EMBL/GenBank/DDBJ databases">
        <title>YIM 48816 draft genome.</title>
        <authorList>
            <person name="Jiang L."/>
        </authorList>
    </citation>
    <scope>NUCLEOTIDE SEQUENCE [LARGE SCALE GENOMIC DNA]</scope>
    <source>
        <strain evidence="8 9">YIM 48816</strain>
    </source>
</reference>
<dbReference type="PANTHER" id="PTHR42663">
    <property type="entry name" value="HYDROLASE C777.06C-RELATED-RELATED"/>
    <property type="match status" value="1"/>
</dbReference>
<gene>
    <name evidence="6 8" type="primary">pqqB</name>
    <name evidence="8" type="ORF">F6X53_06735</name>
</gene>
<dbReference type="HAMAP" id="MF_00653">
    <property type="entry name" value="PQQ_syn_PqqB"/>
    <property type="match status" value="1"/>
</dbReference>
<evidence type="ECO:0000313" key="8">
    <source>
        <dbReference type="EMBL" id="KAB1080388.1"/>
    </source>
</evidence>
<evidence type="ECO:0000256" key="2">
    <source>
        <dbReference type="ARBA" id="ARBA00008481"/>
    </source>
</evidence>
<evidence type="ECO:0000256" key="3">
    <source>
        <dbReference type="ARBA" id="ARBA00015084"/>
    </source>
</evidence>
<dbReference type="UniPathway" id="UPA00539"/>
<dbReference type="RefSeq" id="WP_150998619.1">
    <property type="nucleotide sequence ID" value="NZ_BPQY01000092.1"/>
</dbReference>
<keyword evidence="5 6" id="KW-0884">PQQ biosynthesis</keyword>
<dbReference type="PANTHER" id="PTHR42663:SF7">
    <property type="entry name" value="COENZYME PQQ SYNTHESIS PROTEIN B"/>
    <property type="match status" value="1"/>
</dbReference>
<keyword evidence="9" id="KW-1185">Reference proteome</keyword>
<dbReference type="AlphaFoldDB" id="A0A6L3T5N4"/>
<dbReference type="EMBL" id="VZZK01000005">
    <property type="protein sequence ID" value="KAB1080388.1"/>
    <property type="molecule type" value="Genomic_DNA"/>
</dbReference>
<dbReference type="OrthoDB" id="9778305at2"/>
<sequence length="299" mass="32148">MRVVILGSAAGGGLPQWNCRCPNCNLARTEPSRVRPRTQSSIAVSPDGERWLLVNASPDIRQQLFDNPVLHPREGLRHSPIHAVLLTNGDVDHVAGLLTLREGQPYTLYATRGILGSVNDNRVFDVMAADVVRREAISLDQAFEPVPGLRLTLFAVPGKVPLWLEDAAMEIGAETETTVGAMIEAGGRRLAYIPGCARVTDGLRERIAGVDALLFDGTVLYDDDMIRAGVGTKTGWRMGHVPMRGDGGSVAALRDVAIGRRVFVHINNTNPVLVEGSEARAEVEAAGWTVAHDGLALSL</sequence>
<dbReference type="InterPro" id="IPR036866">
    <property type="entry name" value="RibonucZ/Hydroxyglut_hydro"/>
</dbReference>
<comment type="pathway">
    <text evidence="1 6">Cofactor biosynthesis; pyrroloquinoline quinone biosynthesis.</text>
</comment>
<evidence type="ECO:0000256" key="1">
    <source>
        <dbReference type="ARBA" id="ARBA00004886"/>
    </source>
</evidence>
<evidence type="ECO:0000259" key="7">
    <source>
        <dbReference type="Pfam" id="PF12706"/>
    </source>
</evidence>
<keyword evidence="4 6" id="KW-0813">Transport</keyword>
<evidence type="ECO:0000256" key="5">
    <source>
        <dbReference type="ARBA" id="ARBA00022905"/>
    </source>
</evidence>
<accession>A0A6L3T5N4</accession>
<name>A0A6L3T5N4_9HYPH</name>
<comment type="similarity">
    <text evidence="2 6">Belongs to the PqqB family.</text>
</comment>
<dbReference type="CDD" id="cd16274">
    <property type="entry name" value="PQQB-like_MBL-fold"/>
    <property type="match status" value="1"/>
</dbReference>
<protein>
    <recommendedName>
        <fullName evidence="3 6">Coenzyme PQQ synthesis protein B</fullName>
    </recommendedName>
    <alternativeName>
        <fullName evidence="6">Pyrroloquinoline quinone biosynthesis protein B</fullName>
    </alternativeName>
</protein>
<dbReference type="GO" id="GO:0018189">
    <property type="term" value="P:pyrroloquinoline quinone biosynthetic process"/>
    <property type="evidence" value="ECO:0007669"/>
    <property type="project" value="UniProtKB-UniRule"/>
</dbReference>
<evidence type="ECO:0000313" key="9">
    <source>
        <dbReference type="Proteomes" id="UP000474159"/>
    </source>
</evidence>
<dbReference type="InterPro" id="IPR011842">
    <property type="entry name" value="PQQ_synth_PqqB"/>
</dbReference>
<comment type="function">
    <text evidence="6">May be involved in the transport of PQQ or its precursor to the periplasm.</text>
</comment>